<dbReference type="OrthoDB" id="127101at2759"/>
<evidence type="ECO:0000313" key="4">
    <source>
        <dbReference type="Proteomes" id="UP001165083"/>
    </source>
</evidence>
<comment type="caution">
    <text evidence="3">The sequence shown here is derived from an EMBL/GenBank/DDBJ whole genome shotgun (WGS) entry which is preliminary data.</text>
</comment>
<feature type="signal peptide" evidence="2">
    <location>
        <begin position="1"/>
        <end position="26"/>
    </location>
</feature>
<accession>A0A9W6TY63</accession>
<protein>
    <submittedName>
        <fullName evidence="3">Unnamed protein product</fullName>
    </submittedName>
</protein>
<proteinExistence type="predicted"/>
<evidence type="ECO:0000256" key="1">
    <source>
        <dbReference type="SAM" id="MobiDB-lite"/>
    </source>
</evidence>
<keyword evidence="2" id="KW-0732">Signal</keyword>
<dbReference type="AlphaFoldDB" id="A0A9W6TY63"/>
<keyword evidence="4" id="KW-1185">Reference proteome</keyword>
<feature type="region of interest" description="Disordered" evidence="1">
    <location>
        <begin position="185"/>
        <end position="227"/>
    </location>
</feature>
<reference evidence="3" key="1">
    <citation type="submission" date="2023-04" db="EMBL/GenBank/DDBJ databases">
        <title>Phytophthora lilii NBRC 32176.</title>
        <authorList>
            <person name="Ichikawa N."/>
            <person name="Sato H."/>
            <person name="Tonouchi N."/>
        </authorList>
    </citation>
    <scope>NUCLEOTIDE SEQUENCE</scope>
    <source>
        <strain evidence="3">NBRC 32176</strain>
    </source>
</reference>
<feature type="compositionally biased region" description="Basic residues" evidence="1">
    <location>
        <begin position="199"/>
        <end position="210"/>
    </location>
</feature>
<evidence type="ECO:0000256" key="2">
    <source>
        <dbReference type="SAM" id="SignalP"/>
    </source>
</evidence>
<dbReference type="EMBL" id="BSXW01000412">
    <property type="protein sequence ID" value="GMF21558.1"/>
    <property type="molecule type" value="Genomic_DNA"/>
</dbReference>
<feature type="compositionally biased region" description="Polar residues" evidence="1">
    <location>
        <begin position="213"/>
        <end position="223"/>
    </location>
</feature>
<name>A0A9W6TY63_9STRA</name>
<evidence type="ECO:0000313" key="3">
    <source>
        <dbReference type="EMBL" id="GMF21558.1"/>
    </source>
</evidence>
<dbReference type="Proteomes" id="UP001165083">
    <property type="component" value="Unassembled WGS sequence"/>
</dbReference>
<sequence>MHAAARFVLCIRYAAILSRGSQHADGDDDISETSLQLTFIIQITMIGRAVSVKVRVRSIVCFTNVAEAFIVLGWLNVLGCMLDAAGKIKGEEFHVLGNVLESVSLVFVIVFRFYYLSLSLSFRALVAERKAELLVYVLLVFHEFPFVILEHSTGVSSEFAQAICHRVLMISCILLNVQHKTRGSRSSYTVKSKRDSTHAHSKTSRGRHGSFLKTITNRTTQDRPNGAFPKIAKVAVTSIRLTNQAVASTNGRPTDKP</sequence>
<organism evidence="3 4">
    <name type="scientific">Phytophthora lilii</name>
    <dbReference type="NCBI Taxonomy" id="2077276"/>
    <lineage>
        <taxon>Eukaryota</taxon>
        <taxon>Sar</taxon>
        <taxon>Stramenopiles</taxon>
        <taxon>Oomycota</taxon>
        <taxon>Peronosporomycetes</taxon>
        <taxon>Peronosporales</taxon>
        <taxon>Peronosporaceae</taxon>
        <taxon>Phytophthora</taxon>
    </lineage>
</organism>
<feature type="chain" id="PRO_5040951340" evidence="2">
    <location>
        <begin position="27"/>
        <end position="257"/>
    </location>
</feature>
<gene>
    <name evidence="3" type="ORF">Plil01_000852300</name>
</gene>